<feature type="region of interest" description="Disordered" evidence="1">
    <location>
        <begin position="254"/>
        <end position="300"/>
    </location>
</feature>
<protein>
    <submittedName>
        <fullName evidence="3">Phytanoyl-CoA dioxygenase family protein</fullName>
    </submittedName>
</protein>
<dbReference type="PANTHER" id="PTHR20883:SF49">
    <property type="entry name" value="PHYTANOYL-COA DIOXYGENASE"/>
    <property type="match status" value="1"/>
</dbReference>
<gene>
    <name evidence="2" type="ORF">ABR748_12010</name>
    <name evidence="3" type="ORF">G3I39_41130</name>
</gene>
<dbReference type="GO" id="GO:0016706">
    <property type="term" value="F:2-oxoglutarate-dependent dioxygenase activity"/>
    <property type="evidence" value="ECO:0007669"/>
    <property type="project" value="UniProtKB-ARBA"/>
</dbReference>
<dbReference type="EMBL" id="JAAGME010001724">
    <property type="protein sequence ID" value="NEB73418.1"/>
    <property type="molecule type" value="Genomic_DNA"/>
</dbReference>
<dbReference type="Proteomes" id="UP000471648">
    <property type="component" value="Unassembled WGS sequence"/>
</dbReference>
<accession>A0A6N9VQA1</accession>
<dbReference type="AlphaFoldDB" id="A0A6N9VQA1"/>
<dbReference type="SUPFAM" id="SSF51197">
    <property type="entry name" value="Clavaminate synthase-like"/>
    <property type="match status" value="1"/>
</dbReference>
<organism evidence="3 4">
    <name type="scientific">Streptomyces microflavus</name>
    <name type="common">Streptomyces lipmanii</name>
    <dbReference type="NCBI Taxonomy" id="1919"/>
    <lineage>
        <taxon>Bacteria</taxon>
        <taxon>Bacillati</taxon>
        <taxon>Actinomycetota</taxon>
        <taxon>Actinomycetes</taxon>
        <taxon>Kitasatosporales</taxon>
        <taxon>Streptomycetaceae</taxon>
        <taxon>Streptomyces</taxon>
    </lineage>
</organism>
<dbReference type="Pfam" id="PF05721">
    <property type="entry name" value="PhyH"/>
    <property type="match status" value="1"/>
</dbReference>
<name>A0A6N9VQA1_STRMI</name>
<evidence type="ECO:0000313" key="5">
    <source>
        <dbReference type="Proteomes" id="UP001456562"/>
    </source>
</evidence>
<keyword evidence="3" id="KW-0223">Dioxygenase</keyword>
<dbReference type="InterPro" id="IPR008775">
    <property type="entry name" value="Phytyl_CoA_dOase-like"/>
</dbReference>
<proteinExistence type="predicted"/>
<reference evidence="3 4" key="1">
    <citation type="submission" date="2020-01" db="EMBL/GenBank/DDBJ databases">
        <title>Insect and environment-associated Actinomycetes.</title>
        <authorList>
            <person name="Currrie C."/>
            <person name="Chevrette M."/>
            <person name="Carlson C."/>
            <person name="Stubbendieck R."/>
            <person name="Wendt-Pienkowski E."/>
        </authorList>
    </citation>
    <scope>NUCLEOTIDE SEQUENCE [LARGE SCALE GENOMIC DNA]</scope>
    <source>
        <strain evidence="3 4">SID14438</strain>
    </source>
</reference>
<dbReference type="EMBL" id="JBEJUE010000008">
    <property type="protein sequence ID" value="MER0424936.1"/>
    <property type="molecule type" value="Genomic_DNA"/>
</dbReference>
<evidence type="ECO:0000256" key="1">
    <source>
        <dbReference type="SAM" id="MobiDB-lite"/>
    </source>
</evidence>
<dbReference type="GO" id="GO:0005506">
    <property type="term" value="F:iron ion binding"/>
    <property type="evidence" value="ECO:0007669"/>
    <property type="project" value="UniProtKB-ARBA"/>
</dbReference>
<evidence type="ECO:0000313" key="2">
    <source>
        <dbReference type="EMBL" id="MER0424936.1"/>
    </source>
</evidence>
<dbReference type="PANTHER" id="PTHR20883">
    <property type="entry name" value="PHYTANOYL-COA DIOXYGENASE DOMAIN CONTAINING 1"/>
    <property type="match status" value="1"/>
</dbReference>
<feature type="compositionally biased region" description="Pro residues" evidence="1">
    <location>
        <begin position="286"/>
        <end position="300"/>
    </location>
</feature>
<dbReference type="Proteomes" id="UP001456562">
    <property type="component" value="Unassembled WGS sequence"/>
</dbReference>
<reference evidence="2 5" key="2">
    <citation type="submission" date="2024-01" db="EMBL/GenBank/DDBJ databases">
        <title>Metagenomic exploration of the rhizosphere soil microbial community and their significance in facilitating the development of wild simulated ginseng.</title>
        <authorList>
            <person name="Huang J."/>
        </authorList>
    </citation>
    <scope>NUCLEOTIDE SEQUENCE [LARGE SCALE GENOMIC DNA]</scope>
    <source>
        <strain evidence="2 5">WY141</strain>
    </source>
</reference>
<dbReference type="RefSeq" id="WP_164359337.1">
    <property type="nucleotide sequence ID" value="NZ_JAAGME010001724.1"/>
</dbReference>
<evidence type="ECO:0000313" key="4">
    <source>
        <dbReference type="Proteomes" id="UP000471648"/>
    </source>
</evidence>
<keyword evidence="5" id="KW-1185">Reference proteome</keyword>
<dbReference type="Gene3D" id="2.60.120.620">
    <property type="entry name" value="q2cbj1_9rhob like domain"/>
    <property type="match status" value="1"/>
</dbReference>
<comment type="caution">
    <text evidence="3">The sequence shown here is derived from an EMBL/GenBank/DDBJ whole genome shotgun (WGS) entry which is preliminary data.</text>
</comment>
<evidence type="ECO:0000313" key="3">
    <source>
        <dbReference type="EMBL" id="NEB73418.1"/>
    </source>
</evidence>
<keyword evidence="3" id="KW-0560">Oxidoreductase</keyword>
<sequence>MSPSDPVPGAEAAAFYQEHGWYATGTILPDELLDRADEVIRGLDADHRDLDVPRSLREFLAWPPGEPRPTRLNQYICLQYRAMAELASFPALARIAALLAGSRRLRIFNTALIRKRPGSAEQYAQVGWHCDRAYWATCSSERMTTAWVPLQDTTVSMGTLAVLSGSHTWPDTDEVRALRTAKTFIAEDHDALWSRLESLRSDGVTVDVRQIELKRGQVSFHHPLTLHGSGVNLATTSRNAISVHYQDGANRYQPATGADGAPATYVHDPFVRRRPNGDPDYADPEVCPPVWPPTAPSWPG</sequence>